<keyword evidence="4" id="KW-0812">Transmembrane</keyword>
<evidence type="ECO:0000313" key="7">
    <source>
        <dbReference type="Proteomes" id="UP001057375"/>
    </source>
</evidence>
<evidence type="ECO:0000259" key="5">
    <source>
        <dbReference type="PROSITE" id="PS50011"/>
    </source>
</evidence>
<comment type="caution">
    <text evidence="6">The sequence shown here is derived from an EMBL/GenBank/DDBJ whole genome shotgun (WGS) entry which is preliminary data.</text>
</comment>
<keyword evidence="4" id="KW-0472">Membrane</keyword>
<evidence type="ECO:0000256" key="2">
    <source>
        <dbReference type="ARBA" id="ARBA00022840"/>
    </source>
</evidence>
<dbReference type="SMART" id="SM00220">
    <property type="entry name" value="S_TKc"/>
    <property type="match status" value="1"/>
</dbReference>
<dbReference type="Gene3D" id="1.10.510.10">
    <property type="entry name" value="Transferase(Phosphotransferase) domain 1"/>
    <property type="match status" value="1"/>
</dbReference>
<dbReference type="Proteomes" id="UP001057375">
    <property type="component" value="Unassembled WGS sequence"/>
</dbReference>
<dbReference type="PROSITE" id="PS00107">
    <property type="entry name" value="PROTEIN_KINASE_ATP"/>
    <property type="match status" value="1"/>
</dbReference>
<feature type="binding site" evidence="3">
    <location>
        <position position="521"/>
    </location>
    <ligand>
        <name>ATP</name>
        <dbReference type="ChEBI" id="CHEBI:30616"/>
    </ligand>
</feature>
<dbReference type="PROSITE" id="PS00108">
    <property type="entry name" value="PROTEIN_KINASE_ST"/>
    <property type="match status" value="1"/>
</dbReference>
<dbReference type="InterPro" id="IPR008271">
    <property type="entry name" value="Ser/Thr_kinase_AS"/>
</dbReference>
<evidence type="ECO:0000256" key="1">
    <source>
        <dbReference type="ARBA" id="ARBA00022741"/>
    </source>
</evidence>
<evidence type="ECO:0000256" key="4">
    <source>
        <dbReference type="SAM" id="Phobius"/>
    </source>
</evidence>
<dbReference type="Pfam" id="PF00069">
    <property type="entry name" value="Pkinase"/>
    <property type="match status" value="1"/>
</dbReference>
<dbReference type="InterPro" id="IPR053235">
    <property type="entry name" value="Ser_Thr_kinase"/>
</dbReference>
<accession>A0ABQ5KX26</accession>
<keyword evidence="4" id="KW-1133">Transmembrane helix</keyword>
<keyword evidence="7" id="KW-1185">Reference proteome</keyword>
<evidence type="ECO:0000313" key="6">
    <source>
        <dbReference type="EMBL" id="GKT36586.1"/>
    </source>
</evidence>
<dbReference type="InterPro" id="IPR017441">
    <property type="entry name" value="Protein_kinase_ATP_BS"/>
</dbReference>
<keyword evidence="1 3" id="KW-0547">Nucleotide-binding</keyword>
<keyword evidence="2 3" id="KW-0067">ATP-binding</keyword>
<dbReference type="InterPro" id="IPR000719">
    <property type="entry name" value="Prot_kinase_dom"/>
</dbReference>
<dbReference type="PANTHER" id="PTHR24361:SF842">
    <property type="entry name" value="KINASE, PUTATIVE-RELATED"/>
    <property type="match status" value="1"/>
</dbReference>
<evidence type="ECO:0000256" key="3">
    <source>
        <dbReference type="PROSITE-ProRule" id="PRU10141"/>
    </source>
</evidence>
<organism evidence="6 7">
    <name type="scientific">Aduncisulcus paluster</name>
    <dbReference type="NCBI Taxonomy" id="2918883"/>
    <lineage>
        <taxon>Eukaryota</taxon>
        <taxon>Metamonada</taxon>
        <taxon>Carpediemonas-like organisms</taxon>
        <taxon>Aduncisulcus</taxon>
    </lineage>
</organism>
<dbReference type="EMBL" id="BQXS01011259">
    <property type="protein sequence ID" value="GKT36586.1"/>
    <property type="molecule type" value="Genomic_DNA"/>
</dbReference>
<dbReference type="InterPro" id="IPR011009">
    <property type="entry name" value="Kinase-like_dom_sf"/>
</dbReference>
<gene>
    <name evidence="6" type="ORF">ADUPG1_009523</name>
</gene>
<feature type="transmembrane region" description="Helical" evidence="4">
    <location>
        <begin position="34"/>
        <end position="56"/>
    </location>
</feature>
<dbReference type="Gene3D" id="3.30.200.20">
    <property type="entry name" value="Phosphorylase Kinase, domain 1"/>
    <property type="match status" value="1"/>
</dbReference>
<reference evidence="6" key="1">
    <citation type="submission" date="2022-03" db="EMBL/GenBank/DDBJ databases">
        <title>Draft genome sequence of Aduncisulcus paluster, a free-living microaerophilic Fornicata.</title>
        <authorList>
            <person name="Yuyama I."/>
            <person name="Kume K."/>
            <person name="Tamura T."/>
            <person name="Inagaki Y."/>
            <person name="Hashimoto T."/>
        </authorList>
    </citation>
    <scope>NUCLEOTIDE SEQUENCE</scope>
    <source>
        <strain evidence="6">NY0171</strain>
    </source>
</reference>
<feature type="transmembrane region" description="Helical" evidence="4">
    <location>
        <begin position="7"/>
        <end position="28"/>
    </location>
</feature>
<proteinExistence type="predicted"/>
<feature type="domain" description="Protein kinase" evidence="5">
    <location>
        <begin position="492"/>
        <end position="842"/>
    </location>
</feature>
<name>A0ABQ5KX26_9EUKA</name>
<dbReference type="SUPFAM" id="SSF56112">
    <property type="entry name" value="Protein kinase-like (PK-like)"/>
    <property type="match status" value="1"/>
</dbReference>
<sequence>MCECLSGICAVISGVFFVLFAVIAVICFFVENGFIFGVVFAIPAILFGLMMSIGCCMRKAAHKNNNGVQMEIDLLEGRDHFHHRRHYPFSAPSSIICVHLCLFGNHQPQELIFESFSRDKLSSKITFSIEQLPRLWHWYSFTLDAHDITSIDIICSKVYDGITSKEPECRIDKVRFVCPKEHPSSSVDSVSSVSEKILEVSESKKLSHIPSTSPVIAPDSNQFIIISCGYSHAEYAENSNIDDLHAIIDSGIGLLSLYRSTFSLATPSYIERLYICLPRTLEQPTELSIFFVSGESAESAIKHAQPLTIGKKYTFPGASLGKDAWFSLPVELGDVKEIIVKSVTSRAGNRWCSITGFIACGVDSSQEEQEDDGQGLTVKDFGKGVGVFEQKGQLDEQLEELQMEEEAVELQKKLFSQSEVISNSTAIDGIHESSETPLLSSSQIHTSPDLSVDTLSFPSHYPKESKVKSPVFPFSMKDFKLSLDDLLTSSDITSIRILGRGGFGEVHLVQIHGVDEYCVLKKMLQSNDIETMSNCVKEFRHQQKLFMNPKCYKRIPRPMYVLNSFSTDSDVGSFGFIMEYCAGGSVDSFAKRWCVHEGVSALLKLEDHSEKLTSTDDSDDTDRSDEDDITMYDPIRLAALCVGCVECLDDVFSAKRSLVHRDIKPQNFLVRTDAEGKEMSIVLGDLGLAKIQNEASASGSLFINSSSSFSSDGSKGKLAPTWCGTFVFNSYEALKEGFHSQLSDAHSLGMTILALFSHELPLIHHPYLKGISEQCQFIDALVKIHERGSLPSLARYPSFEALKHICGGKYKPVATCLQEVYEGLTKRDESQRMTVKLAHEKLKFVKHLLPKIGEGYHHDPSSFLKDTGVLHEVDKTKKEKDVPFGDVSIKQGKWDSVV</sequence>
<dbReference type="PANTHER" id="PTHR24361">
    <property type="entry name" value="MITOGEN-ACTIVATED KINASE KINASE KINASE"/>
    <property type="match status" value="1"/>
</dbReference>
<protein>
    <recommendedName>
        <fullName evidence="5">Protein kinase domain-containing protein</fullName>
    </recommendedName>
</protein>
<dbReference type="PROSITE" id="PS50011">
    <property type="entry name" value="PROTEIN_KINASE_DOM"/>
    <property type="match status" value="1"/>
</dbReference>